<dbReference type="RefSeq" id="WP_158502503.1">
    <property type="nucleotide sequence ID" value="NZ_BJOA01000123.1"/>
</dbReference>
<evidence type="ECO:0000313" key="2">
    <source>
        <dbReference type="Proteomes" id="UP000182836"/>
    </source>
</evidence>
<sequence length="56" mass="6447">MITRNADKGLDQKALTDILLDIYEKGEQLQAVDTRDIVSDIVFQLKPFMESERGYD</sequence>
<reference evidence="1 2" key="1">
    <citation type="submission" date="2016-10" db="EMBL/GenBank/DDBJ databases">
        <authorList>
            <person name="de Groot N.N."/>
        </authorList>
    </citation>
    <scope>NUCLEOTIDE SEQUENCE [LARGE SCALE GENOMIC DNA]</scope>
    <source>
        <strain evidence="1 2">DSM 2895</strain>
    </source>
</reference>
<dbReference type="Pfam" id="PF26162">
    <property type="entry name" value="YwzD"/>
    <property type="match status" value="1"/>
</dbReference>
<dbReference type="InterPro" id="IPR058930">
    <property type="entry name" value="YwzD"/>
</dbReference>
<protein>
    <submittedName>
        <fullName evidence="1">Uncharacterized protein</fullName>
    </submittedName>
</protein>
<dbReference type="AlphaFoldDB" id="A0A1G8KRP6"/>
<accession>A0A1G8KRP6</accession>
<organism evidence="1 2">
    <name type="scientific">Aneurinibacillus migulanus</name>
    <name type="common">Bacillus migulanus</name>
    <dbReference type="NCBI Taxonomy" id="47500"/>
    <lineage>
        <taxon>Bacteria</taxon>
        <taxon>Bacillati</taxon>
        <taxon>Bacillota</taxon>
        <taxon>Bacilli</taxon>
        <taxon>Bacillales</taxon>
        <taxon>Paenibacillaceae</taxon>
        <taxon>Aneurinibacillus group</taxon>
        <taxon>Aneurinibacillus</taxon>
    </lineage>
</organism>
<evidence type="ECO:0000313" key="1">
    <source>
        <dbReference type="EMBL" id="SDI46067.1"/>
    </source>
</evidence>
<proteinExistence type="predicted"/>
<dbReference type="GeneID" id="43759280"/>
<name>A0A1G8KRP6_ANEMI</name>
<dbReference type="Proteomes" id="UP000182836">
    <property type="component" value="Unassembled WGS sequence"/>
</dbReference>
<gene>
    <name evidence="1" type="ORF">SAMN04487909_10495</name>
</gene>
<dbReference type="EMBL" id="FNED01000004">
    <property type="protein sequence ID" value="SDI46067.1"/>
    <property type="molecule type" value="Genomic_DNA"/>
</dbReference>